<organism evidence="2 3">
    <name type="scientific">Salinibacterium amurskyense</name>
    <dbReference type="NCBI Taxonomy" id="205941"/>
    <lineage>
        <taxon>Bacteria</taxon>
        <taxon>Bacillati</taxon>
        <taxon>Actinomycetota</taxon>
        <taxon>Actinomycetes</taxon>
        <taxon>Micrococcales</taxon>
        <taxon>Microbacteriaceae</taxon>
        <taxon>Salinibacterium</taxon>
    </lineage>
</organism>
<accession>A0A2M9D6E1</accession>
<dbReference type="EMBL" id="PGFH01000001">
    <property type="protein sequence ID" value="PJJ81282.1"/>
    <property type="molecule type" value="Genomic_DNA"/>
</dbReference>
<dbReference type="RefSeq" id="WP_100387980.1">
    <property type="nucleotide sequence ID" value="NZ_BMZU01000001.1"/>
</dbReference>
<evidence type="ECO:0000313" key="3">
    <source>
        <dbReference type="Proteomes" id="UP000231742"/>
    </source>
</evidence>
<evidence type="ECO:0000256" key="1">
    <source>
        <dbReference type="SAM" id="Phobius"/>
    </source>
</evidence>
<dbReference type="Proteomes" id="UP000231742">
    <property type="component" value="Unassembled WGS sequence"/>
</dbReference>
<name>A0A2M9D6E1_9MICO</name>
<feature type="transmembrane region" description="Helical" evidence="1">
    <location>
        <begin position="70"/>
        <end position="91"/>
    </location>
</feature>
<gene>
    <name evidence="2" type="ORF">CLV85_0453</name>
</gene>
<evidence type="ECO:0000313" key="2">
    <source>
        <dbReference type="EMBL" id="PJJ81282.1"/>
    </source>
</evidence>
<keyword evidence="1" id="KW-1133">Transmembrane helix</keyword>
<feature type="transmembrane region" description="Helical" evidence="1">
    <location>
        <begin position="97"/>
        <end position="116"/>
    </location>
</feature>
<dbReference type="InterPro" id="IPR025962">
    <property type="entry name" value="SdpI/YhfL"/>
</dbReference>
<keyword evidence="3" id="KW-1185">Reference proteome</keyword>
<keyword evidence="1" id="KW-0472">Membrane</keyword>
<protein>
    <submittedName>
        <fullName evidence="2">SdpI/YhfL family protein</fullName>
    </submittedName>
</protein>
<sequence>MSDAFLFSLASFLTGSFLMLAGWLFLWLARRSGQGLLKRNPIAGVRTALTLSSDAAWYPAQRAAAPKTRVAAWGPLAGGAALVALGLLSVLFGASMVVYVVLTFGSAGWLLGWVLAGAGDAQRAARDAVAHG</sequence>
<reference evidence="2 3" key="1">
    <citation type="submission" date="2017-11" db="EMBL/GenBank/DDBJ databases">
        <title>Genomic Encyclopedia of Archaeal and Bacterial Type Strains, Phase II (KMG-II): From Individual Species to Whole Genera.</title>
        <authorList>
            <person name="Goeker M."/>
        </authorList>
    </citation>
    <scope>NUCLEOTIDE SEQUENCE [LARGE SCALE GENOMIC DNA]</scope>
    <source>
        <strain evidence="2 3">DSM 16400</strain>
    </source>
</reference>
<proteinExistence type="predicted"/>
<dbReference type="AlphaFoldDB" id="A0A2M9D6E1"/>
<feature type="transmembrane region" description="Helical" evidence="1">
    <location>
        <begin position="6"/>
        <end position="29"/>
    </location>
</feature>
<dbReference type="Pfam" id="PF13630">
    <property type="entry name" value="SdpI"/>
    <property type="match status" value="1"/>
</dbReference>
<comment type="caution">
    <text evidence="2">The sequence shown here is derived from an EMBL/GenBank/DDBJ whole genome shotgun (WGS) entry which is preliminary data.</text>
</comment>
<keyword evidence="1" id="KW-0812">Transmembrane</keyword>